<dbReference type="EMBL" id="CAJNOQ010009429">
    <property type="protein sequence ID" value="CAF1224873.1"/>
    <property type="molecule type" value="Genomic_DNA"/>
</dbReference>
<evidence type="ECO:0000313" key="1">
    <source>
        <dbReference type="EMBL" id="CAF1224873.1"/>
    </source>
</evidence>
<sequence>MASFNESTTWSAPFVTTQRPDQLHQSEVELEEFRLVWLDNDLNDNENSVDIQIGLQTIVQNINQYKSNEQCYNDMRQMIKEKIFLIISDFLPSEQYLSDINRLQQVLCVYLLNSSSEEFPWIKQYRKLSTVDNVSSLHERIRDDVGKYSYPFNSLEKDATKKLMKNLNVDSRLFILHQLLTEVLLRLPKTERSKADFIEFCKSYYQNNQPMLEKVELVNNTYPHISPIQWYTSPLFFLSSVVNKTCRRENIRLMFKVRIFIHDLYEKLKELHPQIVDTILATFTVYRGMIMMVEEFKTLQNNISGLVLTNSFVSTTYDRDVAIAFSGEGKVPVGYISVIFKMEIDVKRNKSKPFGYLRGETANKDEDEILLSIGMIFKCTSN</sequence>
<dbReference type="Proteomes" id="UP000681722">
    <property type="component" value="Unassembled WGS sequence"/>
</dbReference>
<gene>
    <name evidence="1" type="ORF">GPM918_LOCUS24874</name>
    <name evidence="2" type="ORF">SRO942_LOCUS24875</name>
</gene>
<dbReference type="Gene3D" id="3.90.176.10">
    <property type="entry name" value="Toxin ADP-ribosyltransferase, Chain A, domain 1"/>
    <property type="match status" value="1"/>
</dbReference>
<dbReference type="EMBL" id="CAJOBC010009431">
    <property type="protein sequence ID" value="CAF3987831.1"/>
    <property type="molecule type" value="Genomic_DNA"/>
</dbReference>
<dbReference type="AlphaFoldDB" id="A0A814Y5E2"/>
<comment type="caution">
    <text evidence="1">The sequence shown here is derived from an EMBL/GenBank/DDBJ whole genome shotgun (WGS) entry which is preliminary data.</text>
</comment>
<dbReference type="SUPFAM" id="SSF56399">
    <property type="entry name" value="ADP-ribosylation"/>
    <property type="match status" value="1"/>
</dbReference>
<accession>A0A814Y5E2</accession>
<proteinExistence type="predicted"/>
<organism evidence="1 3">
    <name type="scientific">Didymodactylos carnosus</name>
    <dbReference type="NCBI Taxonomy" id="1234261"/>
    <lineage>
        <taxon>Eukaryota</taxon>
        <taxon>Metazoa</taxon>
        <taxon>Spiralia</taxon>
        <taxon>Gnathifera</taxon>
        <taxon>Rotifera</taxon>
        <taxon>Eurotatoria</taxon>
        <taxon>Bdelloidea</taxon>
        <taxon>Philodinida</taxon>
        <taxon>Philodinidae</taxon>
        <taxon>Didymodactylos</taxon>
    </lineage>
</organism>
<evidence type="ECO:0000313" key="2">
    <source>
        <dbReference type="EMBL" id="CAF3987831.1"/>
    </source>
</evidence>
<evidence type="ECO:0000313" key="3">
    <source>
        <dbReference type="Proteomes" id="UP000663829"/>
    </source>
</evidence>
<reference evidence="1" key="1">
    <citation type="submission" date="2021-02" db="EMBL/GenBank/DDBJ databases">
        <authorList>
            <person name="Nowell W R."/>
        </authorList>
    </citation>
    <scope>NUCLEOTIDE SEQUENCE</scope>
</reference>
<dbReference type="OrthoDB" id="10049946at2759"/>
<dbReference type="Proteomes" id="UP000663829">
    <property type="component" value="Unassembled WGS sequence"/>
</dbReference>
<name>A0A814Y5E2_9BILA</name>
<keyword evidence="3" id="KW-1185">Reference proteome</keyword>
<protein>
    <submittedName>
        <fullName evidence="1">Uncharacterized protein</fullName>
    </submittedName>
</protein>